<name>A0A412WWY2_9BACT</name>
<dbReference type="PROSITE" id="PS52016">
    <property type="entry name" value="TONB_DEPENDENT_REC_3"/>
    <property type="match status" value="1"/>
</dbReference>
<dbReference type="Proteomes" id="UP000283589">
    <property type="component" value="Unassembled WGS sequence"/>
</dbReference>
<dbReference type="Pfam" id="PF07715">
    <property type="entry name" value="Plug"/>
    <property type="match status" value="1"/>
</dbReference>
<dbReference type="InterPro" id="IPR012910">
    <property type="entry name" value="Plug_dom"/>
</dbReference>
<evidence type="ECO:0000256" key="6">
    <source>
        <dbReference type="ARBA" id="ARBA00023237"/>
    </source>
</evidence>
<evidence type="ECO:0000256" key="2">
    <source>
        <dbReference type="ARBA" id="ARBA00022448"/>
    </source>
</evidence>
<dbReference type="AlphaFoldDB" id="A0A412WWY2"/>
<sequence>MKHYKGMKKNCFYGRAVPFHLKKCLVVMKLCLFFMFVLHFGVSATGYAQQKVSLSMEDVTLEQVLKELKRQTGLRFFYSVEKVRNEQKKVVNIKNDVLESALRNILSGTGLTFTIMNDVVVIKDEVMVARDSVKRKQQVIKGIVNDREGIPLPGVTILIEGTTIGCATDMDGKYSLSLPAEMKNVILVFRFVGMETQMVKIGDIKDKEVLQGQKDLVVVLKEQTENLEDVVVTGIFRRNKELATGASTTITSKELKQIGNQNVLQSLRTLDPSFKLVESKLNGSNPNVLPEVELRGANGITDLDANYKGNPNQPLFILDGFETTLQRVIDMDPNRVESITILKDASAAALYGSRSANGVIVIETKAPEMGRLQVTYTGDYAVVIPDLSDYDLLNAREKLQLQLEAGHFEATDSETYKTLQDYYYRLLKNVEEGVDTYWLSKPVRTGFEHRHNIRVEGGDKTLRYSMNLTARFAPGVMKESGRTSYEGGMFLSYRLSNLIFKNDLQLTYNLAKNSPYGEFYQYTQMNPYQRPYDENGKLVKTFDQQVHYSFKEYNRNPLYDAQLNITDEEDYLNFVNNFSIEWNISELFTLMGRFSITRQTGESNYFLPAQHSKFVDMGDPVSDPEEYMRRGEFKWGTDKSFSVLGDINLRYGQSIGKHSIYAVAGFNISQTTTDGREIKAEGFPSQNMNDIGFAKQYYKDSRPTSTYNISRLAGILITANYAYDNKYLFDASLKYDGSSNFGSNQRYAPVWSIGLGWNIHREKFMENVQTITQFKLRASYGVTASQNFSPYQAMRKYQYDIERQYAGIIPATMKGLGNDGLKWQQTKVTNLGVDFSAFQDRLSMSVDVYKRNTTNLLADVTIAPSLGFSSYTENVGETENKGAEVSMRYMILRDVNKNVFWSVNLSGAHNSNKITKISNAMQKRNDDVKQKAYEENTTTPLLLYEEGNSVTSIYAVRSLGIDPSNGREMFLTKTGVKTYTWNTNDQVKVGDTRPDLEGVLGTSVTWKNFYFSANFRYLFGGQTYNSTLVDRVENANLYQNVDRRVYENRWREPGDETFFKDIKNTDMTKQSSRFVQDENVLSCESISIGYDITAPKILNAIGADRIKITGYLNDAFRFSSVKQERGLNYPFARRFAFSLNISF</sequence>
<keyword evidence="5 7" id="KW-0472">Membrane</keyword>
<evidence type="ECO:0000259" key="8">
    <source>
        <dbReference type="Pfam" id="PF07715"/>
    </source>
</evidence>
<keyword evidence="6 7" id="KW-0998">Cell outer membrane</keyword>
<dbReference type="SUPFAM" id="SSF49464">
    <property type="entry name" value="Carboxypeptidase regulatory domain-like"/>
    <property type="match status" value="1"/>
</dbReference>
<evidence type="ECO:0000313" key="9">
    <source>
        <dbReference type="EMBL" id="RGV32015.1"/>
    </source>
</evidence>
<dbReference type="InterPro" id="IPR036942">
    <property type="entry name" value="Beta-barrel_TonB_sf"/>
</dbReference>
<dbReference type="Gene3D" id="2.40.170.20">
    <property type="entry name" value="TonB-dependent receptor, beta-barrel domain"/>
    <property type="match status" value="1"/>
</dbReference>
<evidence type="ECO:0000256" key="1">
    <source>
        <dbReference type="ARBA" id="ARBA00004571"/>
    </source>
</evidence>
<dbReference type="GO" id="GO:0009279">
    <property type="term" value="C:cell outer membrane"/>
    <property type="evidence" value="ECO:0007669"/>
    <property type="project" value="UniProtKB-SubCell"/>
</dbReference>
<proteinExistence type="inferred from homology"/>
<protein>
    <submittedName>
        <fullName evidence="9">SusC/RagA family TonB-linked outer membrane protein</fullName>
    </submittedName>
</protein>
<dbReference type="Gene3D" id="2.170.130.10">
    <property type="entry name" value="TonB-dependent receptor, plug domain"/>
    <property type="match status" value="1"/>
</dbReference>
<reference evidence="9 10" key="1">
    <citation type="submission" date="2018-08" db="EMBL/GenBank/DDBJ databases">
        <title>A genome reference for cultivated species of the human gut microbiota.</title>
        <authorList>
            <person name="Zou Y."/>
            <person name="Xue W."/>
            <person name="Luo G."/>
        </authorList>
    </citation>
    <scope>NUCLEOTIDE SEQUENCE [LARGE SCALE GENOMIC DNA]</scope>
    <source>
        <strain evidence="9 10">AF14-49</strain>
    </source>
</reference>
<evidence type="ECO:0000256" key="7">
    <source>
        <dbReference type="PROSITE-ProRule" id="PRU01360"/>
    </source>
</evidence>
<dbReference type="InterPro" id="IPR037066">
    <property type="entry name" value="Plug_dom_sf"/>
</dbReference>
<keyword evidence="4 7" id="KW-0812">Transmembrane</keyword>
<dbReference type="Gene3D" id="2.60.40.1120">
    <property type="entry name" value="Carboxypeptidase-like, regulatory domain"/>
    <property type="match status" value="1"/>
</dbReference>
<comment type="caution">
    <text evidence="9">The sequence shown here is derived from an EMBL/GenBank/DDBJ whole genome shotgun (WGS) entry which is preliminary data.</text>
</comment>
<keyword evidence="3 7" id="KW-1134">Transmembrane beta strand</keyword>
<evidence type="ECO:0000256" key="4">
    <source>
        <dbReference type="ARBA" id="ARBA00022692"/>
    </source>
</evidence>
<dbReference type="InterPro" id="IPR008969">
    <property type="entry name" value="CarboxyPept-like_regulatory"/>
</dbReference>
<dbReference type="SUPFAM" id="SSF56935">
    <property type="entry name" value="Porins"/>
    <property type="match status" value="1"/>
</dbReference>
<dbReference type="NCBIfam" id="TIGR04057">
    <property type="entry name" value="SusC_RagA_signa"/>
    <property type="match status" value="1"/>
</dbReference>
<comment type="subcellular location">
    <subcellularLocation>
        <location evidence="1 7">Cell outer membrane</location>
        <topology evidence="1 7">Multi-pass membrane protein</topology>
    </subcellularLocation>
</comment>
<accession>A0A412WWY2</accession>
<dbReference type="InterPro" id="IPR039426">
    <property type="entry name" value="TonB-dep_rcpt-like"/>
</dbReference>
<evidence type="ECO:0000313" key="10">
    <source>
        <dbReference type="Proteomes" id="UP000283589"/>
    </source>
</evidence>
<feature type="domain" description="TonB-dependent receptor plug" evidence="8">
    <location>
        <begin position="243"/>
        <end position="359"/>
    </location>
</feature>
<keyword evidence="2 7" id="KW-0813">Transport</keyword>
<dbReference type="InterPro" id="IPR023997">
    <property type="entry name" value="TonB-dep_OMP_SusC/RagA_CS"/>
</dbReference>
<dbReference type="Gene3D" id="3.55.50.30">
    <property type="match status" value="1"/>
</dbReference>
<dbReference type="EMBL" id="QRZA01000025">
    <property type="protein sequence ID" value="RGV32015.1"/>
    <property type="molecule type" value="Genomic_DNA"/>
</dbReference>
<gene>
    <name evidence="9" type="ORF">DWW18_15560</name>
</gene>
<evidence type="ECO:0000256" key="3">
    <source>
        <dbReference type="ARBA" id="ARBA00022452"/>
    </source>
</evidence>
<dbReference type="InterPro" id="IPR023996">
    <property type="entry name" value="TonB-dep_OMP_SusC/RagA"/>
</dbReference>
<dbReference type="Pfam" id="PF13715">
    <property type="entry name" value="CarbopepD_reg_2"/>
    <property type="match status" value="1"/>
</dbReference>
<dbReference type="NCBIfam" id="TIGR04056">
    <property type="entry name" value="OMP_RagA_SusC"/>
    <property type="match status" value="1"/>
</dbReference>
<comment type="similarity">
    <text evidence="7">Belongs to the TonB-dependent receptor family.</text>
</comment>
<organism evidence="9 10">
    <name type="scientific">Butyricimonas virosa</name>
    <dbReference type="NCBI Taxonomy" id="544645"/>
    <lineage>
        <taxon>Bacteria</taxon>
        <taxon>Pseudomonadati</taxon>
        <taxon>Bacteroidota</taxon>
        <taxon>Bacteroidia</taxon>
        <taxon>Bacteroidales</taxon>
        <taxon>Odoribacteraceae</taxon>
        <taxon>Butyricimonas</taxon>
    </lineage>
</organism>
<evidence type="ECO:0000256" key="5">
    <source>
        <dbReference type="ARBA" id="ARBA00023136"/>
    </source>
</evidence>